<feature type="compositionally biased region" description="Basic residues" evidence="1">
    <location>
        <begin position="255"/>
        <end position="271"/>
    </location>
</feature>
<dbReference type="EMBL" id="BGPR01089038">
    <property type="protein sequence ID" value="GBM13701.1"/>
    <property type="molecule type" value="Genomic_DNA"/>
</dbReference>
<feature type="region of interest" description="Disordered" evidence="1">
    <location>
        <begin position="251"/>
        <end position="293"/>
    </location>
</feature>
<feature type="region of interest" description="Disordered" evidence="1">
    <location>
        <begin position="168"/>
        <end position="238"/>
    </location>
</feature>
<dbReference type="AlphaFoldDB" id="A0A4Y2DAJ6"/>
<evidence type="ECO:0000313" key="4">
    <source>
        <dbReference type="Proteomes" id="UP000499080"/>
    </source>
</evidence>
<evidence type="ECO:0000313" key="3">
    <source>
        <dbReference type="EMBL" id="GBM13701.1"/>
    </source>
</evidence>
<dbReference type="OrthoDB" id="7699837at2759"/>
<feature type="domain" description="DDE-1" evidence="2">
    <location>
        <begin position="1"/>
        <end position="87"/>
    </location>
</feature>
<keyword evidence="4" id="KW-1185">Reference proteome</keyword>
<feature type="compositionally biased region" description="Basic and acidic residues" evidence="1">
    <location>
        <begin position="221"/>
        <end position="238"/>
    </location>
</feature>
<proteinExistence type="predicted"/>
<sequence length="293" mass="33382">MTVSSFLKYMKHFVCNVECSKEDPCVVLIDNHNSHLSSDVLDYYKNYGITLLSFPPHCSHRLQPLDRSVYGPIKKYINSACDDWMTTNKRPMTIYDIPGIVKTALPLAATPLHITAGFRKTGIFPLSKGIFTDADFMPSCITDRPCPPSATEHTIVIAPALPLIPTIPLPGPSGMNQTSNKRLQENDCPSPEDVRPFLKAQPRKNLQRKRKRKSATLTDTPFKKALRDEQTKAKEKKSIFWKKGRKIIKRNSFLKNKKSTKKPKRQRKSKQHAVSEVDEEDQYDRRLSSVKTI</sequence>
<feature type="compositionally biased region" description="Basic residues" evidence="1">
    <location>
        <begin position="201"/>
        <end position="214"/>
    </location>
</feature>
<comment type="caution">
    <text evidence="3">The sequence shown here is derived from an EMBL/GenBank/DDBJ whole genome shotgun (WGS) entry which is preliminary data.</text>
</comment>
<dbReference type="Pfam" id="PF03184">
    <property type="entry name" value="DDE_1"/>
    <property type="match status" value="1"/>
</dbReference>
<gene>
    <name evidence="3" type="ORF">AVEN_105062_1</name>
</gene>
<reference evidence="3 4" key="1">
    <citation type="journal article" date="2019" name="Sci. Rep.">
        <title>Orb-weaving spider Araneus ventricosus genome elucidates the spidroin gene catalogue.</title>
        <authorList>
            <person name="Kono N."/>
            <person name="Nakamura H."/>
            <person name="Ohtoshi R."/>
            <person name="Moran D.A.P."/>
            <person name="Shinohara A."/>
            <person name="Yoshida Y."/>
            <person name="Fujiwara M."/>
            <person name="Mori M."/>
            <person name="Tomita M."/>
            <person name="Arakawa K."/>
        </authorList>
    </citation>
    <scope>NUCLEOTIDE SEQUENCE [LARGE SCALE GENOMIC DNA]</scope>
</reference>
<protein>
    <recommendedName>
        <fullName evidence="2">DDE-1 domain-containing protein</fullName>
    </recommendedName>
</protein>
<dbReference type="GO" id="GO:0003676">
    <property type="term" value="F:nucleic acid binding"/>
    <property type="evidence" value="ECO:0007669"/>
    <property type="project" value="InterPro"/>
</dbReference>
<evidence type="ECO:0000259" key="2">
    <source>
        <dbReference type="Pfam" id="PF03184"/>
    </source>
</evidence>
<accession>A0A4Y2DAJ6</accession>
<evidence type="ECO:0000256" key="1">
    <source>
        <dbReference type="SAM" id="MobiDB-lite"/>
    </source>
</evidence>
<dbReference type="Proteomes" id="UP000499080">
    <property type="component" value="Unassembled WGS sequence"/>
</dbReference>
<organism evidence="3 4">
    <name type="scientific">Araneus ventricosus</name>
    <name type="common">Orbweaver spider</name>
    <name type="synonym">Epeira ventricosa</name>
    <dbReference type="NCBI Taxonomy" id="182803"/>
    <lineage>
        <taxon>Eukaryota</taxon>
        <taxon>Metazoa</taxon>
        <taxon>Ecdysozoa</taxon>
        <taxon>Arthropoda</taxon>
        <taxon>Chelicerata</taxon>
        <taxon>Arachnida</taxon>
        <taxon>Araneae</taxon>
        <taxon>Araneomorphae</taxon>
        <taxon>Entelegynae</taxon>
        <taxon>Araneoidea</taxon>
        <taxon>Araneidae</taxon>
        <taxon>Araneus</taxon>
    </lineage>
</organism>
<name>A0A4Y2DAJ6_ARAVE</name>
<dbReference type="InterPro" id="IPR004875">
    <property type="entry name" value="DDE_SF_endonuclease_dom"/>
</dbReference>